<dbReference type="EMBL" id="NBSK02000001">
    <property type="protein sequence ID" value="KAJ0225865.1"/>
    <property type="molecule type" value="Genomic_DNA"/>
</dbReference>
<accession>A0A9R1XSJ1</accession>
<dbReference type="InterPro" id="IPR003871">
    <property type="entry name" value="RFA1B/D_OB_1st"/>
</dbReference>
<dbReference type="Pfam" id="PF02721">
    <property type="entry name" value="DUF223"/>
    <property type="match status" value="1"/>
</dbReference>
<sequence>MFYNRNSTILLIFLSSAFFFQINGNIKSYLASCHKPLASNVFLQNNEIWSIEMILIDEYGNKIQAAVSKRNIYRFKNVVKDGMAFYIKGPNFAALCET</sequence>
<proteinExistence type="predicted"/>
<comment type="caution">
    <text evidence="2">The sequence shown here is derived from an EMBL/GenBank/DDBJ whole genome shotgun (WGS) entry which is preliminary data.</text>
</comment>
<feature type="domain" description="Replication protein A 70 kDa DNA-binding subunit B/D first OB fold" evidence="1">
    <location>
        <begin position="45"/>
        <end position="88"/>
    </location>
</feature>
<dbReference type="InterPro" id="IPR012340">
    <property type="entry name" value="NA-bd_OB-fold"/>
</dbReference>
<name>A0A9R1XSJ1_LACSA</name>
<dbReference type="AlphaFoldDB" id="A0A9R1XSJ1"/>
<organism evidence="2 3">
    <name type="scientific">Lactuca sativa</name>
    <name type="common">Garden lettuce</name>
    <dbReference type="NCBI Taxonomy" id="4236"/>
    <lineage>
        <taxon>Eukaryota</taxon>
        <taxon>Viridiplantae</taxon>
        <taxon>Streptophyta</taxon>
        <taxon>Embryophyta</taxon>
        <taxon>Tracheophyta</taxon>
        <taxon>Spermatophyta</taxon>
        <taxon>Magnoliopsida</taxon>
        <taxon>eudicotyledons</taxon>
        <taxon>Gunneridae</taxon>
        <taxon>Pentapetalae</taxon>
        <taxon>asterids</taxon>
        <taxon>campanulids</taxon>
        <taxon>Asterales</taxon>
        <taxon>Asteraceae</taxon>
        <taxon>Cichorioideae</taxon>
        <taxon>Cichorieae</taxon>
        <taxon>Lactucinae</taxon>
        <taxon>Lactuca</taxon>
    </lineage>
</organism>
<gene>
    <name evidence="2" type="ORF">LSAT_V11C100048250</name>
</gene>
<evidence type="ECO:0000313" key="3">
    <source>
        <dbReference type="Proteomes" id="UP000235145"/>
    </source>
</evidence>
<keyword evidence="3" id="KW-1185">Reference proteome</keyword>
<evidence type="ECO:0000313" key="2">
    <source>
        <dbReference type="EMBL" id="KAJ0225865.1"/>
    </source>
</evidence>
<reference evidence="2 3" key="1">
    <citation type="journal article" date="2017" name="Nat. Commun.">
        <title>Genome assembly with in vitro proximity ligation data and whole-genome triplication in lettuce.</title>
        <authorList>
            <person name="Reyes-Chin-Wo S."/>
            <person name="Wang Z."/>
            <person name="Yang X."/>
            <person name="Kozik A."/>
            <person name="Arikit S."/>
            <person name="Song C."/>
            <person name="Xia L."/>
            <person name="Froenicke L."/>
            <person name="Lavelle D.O."/>
            <person name="Truco M.J."/>
            <person name="Xia R."/>
            <person name="Zhu S."/>
            <person name="Xu C."/>
            <person name="Xu H."/>
            <person name="Xu X."/>
            <person name="Cox K."/>
            <person name="Korf I."/>
            <person name="Meyers B.C."/>
            <person name="Michelmore R.W."/>
        </authorList>
    </citation>
    <scope>NUCLEOTIDE SEQUENCE [LARGE SCALE GENOMIC DNA]</scope>
    <source>
        <strain evidence="3">cv. Salinas</strain>
        <tissue evidence="2">Seedlings</tissue>
    </source>
</reference>
<dbReference type="Gene3D" id="2.40.50.140">
    <property type="entry name" value="Nucleic acid-binding proteins"/>
    <property type="match status" value="1"/>
</dbReference>
<protein>
    <recommendedName>
        <fullName evidence="1">Replication protein A 70 kDa DNA-binding subunit B/D first OB fold domain-containing protein</fullName>
    </recommendedName>
</protein>
<dbReference type="Proteomes" id="UP000235145">
    <property type="component" value="Unassembled WGS sequence"/>
</dbReference>
<evidence type="ECO:0000259" key="1">
    <source>
        <dbReference type="Pfam" id="PF02721"/>
    </source>
</evidence>